<gene>
    <name evidence="1" type="ORF">FVF58_47470</name>
</gene>
<protein>
    <submittedName>
        <fullName evidence="1">Uncharacterized protein</fullName>
    </submittedName>
</protein>
<sequence>MNIDTNKLHEIAERATPGPLKWWTSNSAKRQTAGRGPDGGILHATMVRRDYADVACGAADVDHISAVDPTTVLALLDQVEKLQRENAPLSTLINMPELHAFAKTVVLETTHQRERWGSADDSSAIAVLPLIFEESWHEGTPYSFQWRVSACAARRSSDGLSKMCRRIRMCLPH</sequence>
<dbReference type="InterPro" id="IPR025153">
    <property type="entry name" value="Ead_Ea22"/>
</dbReference>
<accession>A0A5B0G6Z3</accession>
<organism evidence="1 2">
    <name type="scientific">Paraburkholderia panacisoli</name>
    <dbReference type="NCBI Taxonomy" id="2603818"/>
    <lineage>
        <taxon>Bacteria</taxon>
        <taxon>Pseudomonadati</taxon>
        <taxon>Pseudomonadota</taxon>
        <taxon>Betaproteobacteria</taxon>
        <taxon>Burkholderiales</taxon>
        <taxon>Burkholderiaceae</taxon>
        <taxon>Paraburkholderia</taxon>
    </lineage>
</organism>
<dbReference type="Pfam" id="PF13935">
    <property type="entry name" value="Ead_Ea22"/>
    <property type="match status" value="1"/>
</dbReference>
<proteinExistence type="predicted"/>
<dbReference type="AlphaFoldDB" id="A0A5B0G6Z3"/>
<dbReference type="Proteomes" id="UP000325273">
    <property type="component" value="Unassembled WGS sequence"/>
</dbReference>
<keyword evidence="2" id="KW-1185">Reference proteome</keyword>
<dbReference type="RefSeq" id="WP_149676439.1">
    <property type="nucleotide sequence ID" value="NZ_VTUZ01000072.1"/>
</dbReference>
<comment type="caution">
    <text evidence="1">The sequence shown here is derived from an EMBL/GenBank/DDBJ whole genome shotgun (WGS) entry which is preliminary data.</text>
</comment>
<evidence type="ECO:0000313" key="2">
    <source>
        <dbReference type="Proteomes" id="UP000325273"/>
    </source>
</evidence>
<evidence type="ECO:0000313" key="1">
    <source>
        <dbReference type="EMBL" id="KAA0997810.1"/>
    </source>
</evidence>
<name>A0A5B0G6Z3_9BURK</name>
<reference evidence="1 2" key="1">
    <citation type="submission" date="2019-08" db="EMBL/GenBank/DDBJ databases">
        <title>Paraburkholderia sp. DCY113.</title>
        <authorList>
            <person name="Kang J."/>
        </authorList>
    </citation>
    <scope>NUCLEOTIDE SEQUENCE [LARGE SCALE GENOMIC DNA]</scope>
    <source>
        <strain evidence="1 2">DCY113</strain>
    </source>
</reference>
<dbReference type="EMBL" id="VTUZ01000072">
    <property type="protein sequence ID" value="KAA0997810.1"/>
    <property type="molecule type" value="Genomic_DNA"/>
</dbReference>